<dbReference type="PANTHER" id="PTHR42870">
    <property type="entry name" value="ACETYL-COA C-ACETYLTRANSFERASE"/>
    <property type="match status" value="1"/>
</dbReference>
<feature type="domain" description="Thiolase C-terminal" evidence="1">
    <location>
        <begin position="82"/>
        <end position="205"/>
    </location>
</feature>
<name>X0X9I9_9ZZZZ</name>
<dbReference type="AlphaFoldDB" id="X0X9I9"/>
<reference evidence="2" key="1">
    <citation type="journal article" date="2014" name="Front. Microbiol.">
        <title>High frequency of phylogenetically diverse reductive dehalogenase-homologous genes in deep subseafloor sedimentary metagenomes.</title>
        <authorList>
            <person name="Kawai M."/>
            <person name="Futagami T."/>
            <person name="Toyoda A."/>
            <person name="Takaki Y."/>
            <person name="Nishi S."/>
            <person name="Hori S."/>
            <person name="Arai W."/>
            <person name="Tsubouchi T."/>
            <person name="Morono Y."/>
            <person name="Uchiyama I."/>
            <person name="Ito T."/>
            <person name="Fujiyama A."/>
            <person name="Inagaki F."/>
            <person name="Takami H."/>
        </authorList>
    </citation>
    <scope>NUCLEOTIDE SEQUENCE</scope>
    <source>
        <strain evidence="2">Expedition CK06-06</strain>
    </source>
</reference>
<dbReference type="CDD" id="cd00829">
    <property type="entry name" value="SCP-x_thiolase"/>
    <property type="match status" value="1"/>
</dbReference>
<dbReference type="EMBL" id="BARS01040827">
    <property type="protein sequence ID" value="GAG39864.1"/>
    <property type="molecule type" value="Genomic_DNA"/>
</dbReference>
<dbReference type="GO" id="GO:0016746">
    <property type="term" value="F:acyltransferase activity"/>
    <property type="evidence" value="ECO:0007669"/>
    <property type="project" value="InterPro"/>
</dbReference>
<dbReference type="SUPFAM" id="SSF53901">
    <property type="entry name" value="Thiolase-like"/>
    <property type="match status" value="1"/>
</dbReference>
<evidence type="ECO:0000313" key="2">
    <source>
        <dbReference type="EMBL" id="GAG39864.1"/>
    </source>
</evidence>
<feature type="non-terminal residue" evidence="2">
    <location>
        <position position="1"/>
    </location>
</feature>
<gene>
    <name evidence="2" type="ORF">S01H1_62186</name>
</gene>
<protein>
    <recommendedName>
        <fullName evidence="1">Thiolase C-terminal domain-containing protein</fullName>
    </recommendedName>
</protein>
<sequence>AANNPYAHLQMPNITIDYVMSSQMISYPLRLHDCCPQSEGACALIYANEEETKKITDNPAWFHAVETAHYYTFGTDDKMYDLPTATFASKKAYKKAGIKNPVKDLDVAEIYEPTSWSELSWTEALGFCKPGEGGKLLDEGITQMSGEFPINPSGGVLSTNPIGATALVRVAEAATQVMGRGEKRQVPDVEKALAMGFGGSLWTEILILGKEPMR</sequence>
<dbReference type="InterPro" id="IPR016039">
    <property type="entry name" value="Thiolase-like"/>
</dbReference>
<comment type="caution">
    <text evidence="2">The sequence shown here is derived from an EMBL/GenBank/DDBJ whole genome shotgun (WGS) entry which is preliminary data.</text>
</comment>
<dbReference type="PANTHER" id="PTHR42870:SF1">
    <property type="entry name" value="NON-SPECIFIC LIPID-TRANSFER PROTEIN-LIKE 2"/>
    <property type="match status" value="1"/>
</dbReference>
<dbReference type="Gene3D" id="3.40.47.10">
    <property type="match status" value="1"/>
</dbReference>
<proteinExistence type="predicted"/>
<evidence type="ECO:0000259" key="1">
    <source>
        <dbReference type="Pfam" id="PF22691"/>
    </source>
</evidence>
<dbReference type="Pfam" id="PF22691">
    <property type="entry name" value="Thiolase_C_1"/>
    <property type="match status" value="1"/>
</dbReference>
<dbReference type="InterPro" id="IPR055140">
    <property type="entry name" value="Thiolase_C_2"/>
</dbReference>
<accession>X0X9I9</accession>
<organism evidence="2">
    <name type="scientific">marine sediment metagenome</name>
    <dbReference type="NCBI Taxonomy" id="412755"/>
    <lineage>
        <taxon>unclassified sequences</taxon>
        <taxon>metagenomes</taxon>
        <taxon>ecological metagenomes</taxon>
    </lineage>
</organism>